<evidence type="ECO:0000256" key="8">
    <source>
        <dbReference type="SAM" id="Coils"/>
    </source>
</evidence>
<dbReference type="AlphaFoldDB" id="A0A1V9FSG5"/>
<evidence type="ECO:0000259" key="10">
    <source>
        <dbReference type="Pfam" id="PF12161"/>
    </source>
</evidence>
<comment type="similarity">
    <text evidence="1">Belongs to the N(4)/N(6)-methyltransferase family.</text>
</comment>
<dbReference type="RefSeq" id="WP_081151743.1">
    <property type="nucleotide sequence ID" value="NZ_LVYD01000058.1"/>
</dbReference>
<dbReference type="OrthoDB" id="9814572at2"/>
<gene>
    <name evidence="11" type="ORF">A3860_05865</name>
</gene>
<dbReference type="EMBL" id="LVYD01000058">
    <property type="protein sequence ID" value="OQP61237.1"/>
    <property type="molecule type" value="Genomic_DNA"/>
</dbReference>
<dbReference type="PANTHER" id="PTHR42933">
    <property type="entry name" value="SLR6095 PROTEIN"/>
    <property type="match status" value="1"/>
</dbReference>
<dbReference type="InterPro" id="IPR022749">
    <property type="entry name" value="D12N6_MeTrfase_N"/>
</dbReference>
<dbReference type="InterPro" id="IPR003356">
    <property type="entry name" value="DNA_methylase_A-5"/>
</dbReference>
<dbReference type="STRING" id="1703345.A3860_05865"/>
<evidence type="ECO:0000259" key="9">
    <source>
        <dbReference type="Pfam" id="PF02384"/>
    </source>
</evidence>
<keyword evidence="3" id="KW-0489">Methyltransferase</keyword>
<evidence type="ECO:0000313" key="12">
    <source>
        <dbReference type="Proteomes" id="UP000192796"/>
    </source>
</evidence>
<dbReference type="NCBIfam" id="TIGR00497">
    <property type="entry name" value="hsdM"/>
    <property type="match status" value="1"/>
</dbReference>
<evidence type="ECO:0000256" key="6">
    <source>
        <dbReference type="ARBA" id="ARBA00022747"/>
    </source>
</evidence>
<comment type="catalytic activity">
    <reaction evidence="7">
        <text>a 2'-deoxyadenosine in DNA + S-adenosyl-L-methionine = an N(6)-methyl-2'-deoxyadenosine in DNA + S-adenosyl-L-homocysteine + H(+)</text>
        <dbReference type="Rhea" id="RHEA:15197"/>
        <dbReference type="Rhea" id="RHEA-COMP:12418"/>
        <dbReference type="Rhea" id="RHEA-COMP:12419"/>
        <dbReference type="ChEBI" id="CHEBI:15378"/>
        <dbReference type="ChEBI" id="CHEBI:57856"/>
        <dbReference type="ChEBI" id="CHEBI:59789"/>
        <dbReference type="ChEBI" id="CHEBI:90615"/>
        <dbReference type="ChEBI" id="CHEBI:90616"/>
        <dbReference type="EC" id="2.1.1.72"/>
    </reaction>
</comment>
<dbReference type="GO" id="GO:0009007">
    <property type="term" value="F:site-specific DNA-methyltransferase (adenine-specific) activity"/>
    <property type="evidence" value="ECO:0007669"/>
    <property type="project" value="UniProtKB-EC"/>
</dbReference>
<dbReference type="PROSITE" id="PS00092">
    <property type="entry name" value="N6_MTASE"/>
    <property type="match status" value="1"/>
</dbReference>
<keyword evidence="6" id="KW-0680">Restriction system</keyword>
<dbReference type="GO" id="GO:0009307">
    <property type="term" value="P:DNA restriction-modification system"/>
    <property type="evidence" value="ECO:0007669"/>
    <property type="project" value="UniProtKB-KW"/>
</dbReference>
<dbReference type="PANTHER" id="PTHR42933:SF3">
    <property type="entry name" value="TYPE I RESTRICTION ENZYME MJAVIII METHYLASE SUBUNIT"/>
    <property type="match status" value="1"/>
</dbReference>
<organism evidence="11 12">
    <name type="scientific">Niastella vici</name>
    <dbReference type="NCBI Taxonomy" id="1703345"/>
    <lineage>
        <taxon>Bacteria</taxon>
        <taxon>Pseudomonadati</taxon>
        <taxon>Bacteroidota</taxon>
        <taxon>Chitinophagia</taxon>
        <taxon>Chitinophagales</taxon>
        <taxon>Chitinophagaceae</taxon>
        <taxon>Niastella</taxon>
    </lineage>
</organism>
<evidence type="ECO:0000256" key="7">
    <source>
        <dbReference type="ARBA" id="ARBA00047942"/>
    </source>
</evidence>
<dbReference type="InterPro" id="IPR004546">
    <property type="entry name" value="Restrct_endonuc_T1M"/>
</dbReference>
<dbReference type="Pfam" id="PF02384">
    <property type="entry name" value="N6_Mtase"/>
    <property type="match status" value="1"/>
</dbReference>
<keyword evidence="4" id="KW-0808">Transferase</keyword>
<proteinExistence type="inferred from homology"/>
<dbReference type="GO" id="GO:0008170">
    <property type="term" value="F:N-methyltransferase activity"/>
    <property type="evidence" value="ECO:0007669"/>
    <property type="project" value="InterPro"/>
</dbReference>
<sequence>MSRKPTQDEINAALWAACDSFRGTLDSSDYKNYILNFMFLKYLSDVWKDKYEEYKKQIGDNDELIRRKMNRERFVLPDHCTFDYIVEHKHDTDLGSLINKITEKIEDENKSKMEGVFKDIDFNSDRLGNTKDRNRRLKNLIEDFDKPQLNFRPSVIGSEDIIGNAYMYLIERFAGGAGKKGGEFYTPHEISVLLARLMMPKAGDRICDPTCGSGSLLITVAEQVPFKPGTHLRDCSLYGQESNGGTWALAKMNMFLHGMDAAHIEWGDTINQPLLIEGDHLMKFDIVVANPPFSLDKWGAERAAHDTYKRFTRGIPPKTKGDYAFVLHMIDTAVEGSGKVGVIVPHGVLFRGSSERQIRESLVRDNLLEAVIGLPSNLFFGTGIPAAILLFNKGKKTKDVLFIDANKEFESGKKQNTIREQHISRIVDTYKEFLQGGGEKEKYAHRASFEEIEKNEFNLNIPRYVDTFEKEEEIDIPAVQKRIEELDEELVKVKAEMNKYLKELGFK</sequence>
<keyword evidence="5" id="KW-0949">S-adenosyl-L-methionine</keyword>
<name>A0A1V9FSG5_9BACT</name>
<dbReference type="InterPro" id="IPR051537">
    <property type="entry name" value="DNA_Adenine_Mtase"/>
</dbReference>
<dbReference type="GO" id="GO:0032259">
    <property type="term" value="P:methylation"/>
    <property type="evidence" value="ECO:0007669"/>
    <property type="project" value="UniProtKB-KW"/>
</dbReference>
<keyword evidence="8" id="KW-0175">Coiled coil</keyword>
<keyword evidence="11" id="KW-0378">Hydrolase</keyword>
<dbReference type="Pfam" id="PF12161">
    <property type="entry name" value="HsdM_N"/>
    <property type="match status" value="1"/>
</dbReference>
<dbReference type="GO" id="GO:0003677">
    <property type="term" value="F:DNA binding"/>
    <property type="evidence" value="ECO:0007669"/>
    <property type="project" value="InterPro"/>
</dbReference>
<dbReference type="GO" id="GO:0004519">
    <property type="term" value="F:endonuclease activity"/>
    <property type="evidence" value="ECO:0007669"/>
    <property type="project" value="UniProtKB-KW"/>
</dbReference>
<comment type="caution">
    <text evidence="11">The sequence shown here is derived from an EMBL/GenBank/DDBJ whole genome shotgun (WGS) entry which is preliminary data.</text>
</comment>
<keyword evidence="12" id="KW-1185">Reference proteome</keyword>
<dbReference type="Gene3D" id="3.40.50.150">
    <property type="entry name" value="Vaccinia Virus protein VP39"/>
    <property type="match status" value="1"/>
</dbReference>
<protein>
    <recommendedName>
        <fullName evidence="2">site-specific DNA-methyltransferase (adenine-specific)</fullName>
        <ecNumber evidence="2">2.1.1.72</ecNumber>
    </recommendedName>
</protein>
<feature type="domain" description="DNA methylase adenine-specific" evidence="9">
    <location>
        <begin position="158"/>
        <end position="472"/>
    </location>
</feature>
<reference evidence="11 12" key="1">
    <citation type="submission" date="2016-03" db="EMBL/GenBank/DDBJ databases">
        <title>Niastella vici sp. nov., isolated from farmland soil.</title>
        <authorList>
            <person name="Chen L."/>
            <person name="Wang D."/>
            <person name="Yang S."/>
            <person name="Wang G."/>
        </authorList>
    </citation>
    <scope>NUCLEOTIDE SEQUENCE [LARGE SCALE GENOMIC DNA]</scope>
    <source>
        <strain evidence="11 12">DJ57</strain>
    </source>
</reference>
<dbReference type="InterPro" id="IPR029063">
    <property type="entry name" value="SAM-dependent_MTases_sf"/>
</dbReference>
<evidence type="ECO:0000256" key="2">
    <source>
        <dbReference type="ARBA" id="ARBA00011900"/>
    </source>
</evidence>
<evidence type="ECO:0000313" key="11">
    <source>
        <dbReference type="EMBL" id="OQP61237.1"/>
    </source>
</evidence>
<keyword evidence="11" id="KW-0540">Nuclease</keyword>
<accession>A0A1V9FSG5</accession>
<evidence type="ECO:0000256" key="1">
    <source>
        <dbReference type="ARBA" id="ARBA00006594"/>
    </source>
</evidence>
<dbReference type="Proteomes" id="UP000192796">
    <property type="component" value="Unassembled WGS sequence"/>
</dbReference>
<feature type="coiled-coil region" evidence="8">
    <location>
        <begin position="469"/>
        <end position="503"/>
    </location>
</feature>
<dbReference type="PRINTS" id="PR00507">
    <property type="entry name" value="N12N6MTFRASE"/>
</dbReference>
<evidence type="ECO:0000256" key="5">
    <source>
        <dbReference type="ARBA" id="ARBA00022691"/>
    </source>
</evidence>
<dbReference type="SUPFAM" id="SSF53335">
    <property type="entry name" value="S-adenosyl-L-methionine-dependent methyltransferases"/>
    <property type="match status" value="1"/>
</dbReference>
<dbReference type="InterPro" id="IPR038333">
    <property type="entry name" value="T1MK-like_N_sf"/>
</dbReference>
<dbReference type="InterPro" id="IPR002052">
    <property type="entry name" value="DNA_methylase_N6_adenine_CS"/>
</dbReference>
<keyword evidence="11" id="KW-0255">Endonuclease</keyword>
<evidence type="ECO:0000256" key="4">
    <source>
        <dbReference type="ARBA" id="ARBA00022679"/>
    </source>
</evidence>
<feature type="domain" description="N6 adenine-specific DNA methyltransferase N-terminal" evidence="10">
    <location>
        <begin position="11"/>
        <end position="144"/>
    </location>
</feature>
<evidence type="ECO:0000256" key="3">
    <source>
        <dbReference type="ARBA" id="ARBA00022603"/>
    </source>
</evidence>
<dbReference type="Gene3D" id="1.20.1260.30">
    <property type="match status" value="1"/>
</dbReference>
<dbReference type="EC" id="2.1.1.72" evidence="2"/>